<dbReference type="RefSeq" id="WP_020984533.1">
    <property type="nucleotide sequence ID" value="NZ_AHMT02000041.1"/>
</dbReference>
<dbReference type="OrthoDB" id="6057352at2"/>
<evidence type="ECO:0000313" key="1">
    <source>
        <dbReference type="EMBL" id="EQA61994.1"/>
    </source>
</evidence>
<dbReference type="AlphaFoldDB" id="V6I6W7"/>
<dbReference type="InterPro" id="IPR024524">
    <property type="entry name" value="DUF3800"/>
</dbReference>
<proteinExistence type="predicted"/>
<name>V6I6W7_9LEPT</name>
<protein>
    <submittedName>
        <fullName evidence="1">PF12686 family protein</fullName>
    </submittedName>
</protein>
<evidence type="ECO:0000313" key="2">
    <source>
        <dbReference type="Proteomes" id="UP000018747"/>
    </source>
</evidence>
<reference evidence="1" key="1">
    <citation type="submission" date="2013-05" db="EMBL/GenBank/DDBJ databases">
        <authorList>
            <person name="Harkins D.M."/>
            <person name="Durkin A.S."/>
            <person name="Brinkac L.M."/>
            <person name="Haft D.H."/>
            <person name="Selengut J.D."/>
            <person name="Sanka R."/>
            <person name="DePew J."/>
            <person name="Purushe J."/>
            <person name="Hartskeerl R.A."/>
            <person name="Ahmed A."/>
            <person name="van der Linden H."/>
            <person name="Goris M.G.A."/>
            <person name="Vinetz J.M."/>
            <person name="Sutton G.G."/>
            <person name="Nierman W.C."/>
            <person name="Fouts D.E."/>
        </authorList>
    </citation>
    <scope>NUCLEOTIDE SEQUENCE [LARGE SCALE GENOMIC DNA]</scope>
    <source>
        <strain evidence="1">L 60</strain>
    </source>
</reference>
<keyword evidence="2" id="KW-1185">Reference proteome</keyword>
<dbReference type="Proteomes" id="UP000018747">
    <property type="component" value="Unassembled WGS sequence"/>
</dbReference>
<sequence>MNKVCYFDESGNSGLDFSKSGNSSHFILGGVIVKDSDCASLQVLREKISAKYFSGNEIKSSNVGKDDERRLRILSELLEGDYLIHSMVFNKKLIFGNGLKYKKSFYKYLNKLAYRGLYTAFPDIKIVADQHGSKEFMKGFSTYIEKNYKSQDLFNKTDFIFEDSKHNSLIQIADFIIGTIARYYEETVMSKKGQEFIDILISSGKLLPIRTWPEVSDRTYEPFKEVLFETSEIDEKVFQISLRNADLFISENVKNYDELVQVQVATCRALVFYATTGKRFKHISTARLVEQINAGNRKRITDKQFGRSIIGPLRDANVLISSNMDGYKLIACESDLREFIRYFDHFIRPMLKRIKSYRETMLYATENKIDIIGDEQYDYLKRILEM</sequence>
<organism evidence="1 2">
    <name type="scientific">Leptospira alexanderi serovar Manhao 3 str. L 60</name>
    <dbReference type="NCBI Taxonomy" id="1049759"/>
    <lineage>
        <taxon>Bacteria</taxon>
        <taxon>Pseudomonadati</taxon>
        <taxon>Spirochaetota</taxon>
        <taxon>Spirochaetia</taxon>
        <taxon>Leptospirales</taxon>
        <taxon>Leptospiraceae</taxon>
        <taxon>Leptospira</taxon>
    </lineage>
</organism>
<gene>
    <name evidence="1" type="ORF">LEP1GSC062_2048</name>
</gene>
<comment type="caution">
    <text evidence="1">The sequence shown here is derived from an EMBL/GenBank/DDBJ whole genome shotgun (WGS) entry which is preliminary data.</text>
</comment>
<dbReference type="EMBL" id="AHMT02000041">
    <property type="protein sequence ID" value="EQA61994.1"/>
    <property type="molecule type" value="Genomic_DNA"/>
</dbReference>
<dbReference type="Pfam" id="PF12686">
    <property type="entry name" value="DUF3800"/>
    <property type="match status" value="1"/>
</dbReference>
<accession>V6I6W7</accession>